<evidence type="ECO:0000313" key="9">
    <source>
        <dbReference type="Proteomes" id="UP000288859"/>
    </source>
</evidence>
<feature type="compositionally biased region" description="Polar residues" evidence="7">
    <location>
        <begin position="569"/>
        <end position="593"/>
    </location>
</feature>
<evidence type="ECO:0000256" key="5">
    <source>
        <dbReference type="ARBA" id="ARBA00022801"/>
    </source>
</evidence>
<keyword evidence="4" id="KW-0228">DNA excision</keyword>
<dbReference type="PANTHER" id="PTHR31290:SF5">
    <property type="entry name" value="UV-DAMAGE ENDONUCLEASE"/>
    <property type="match status" value="1"/>
</dbReference>
<dbReference type="GO" id="GO:0016787">
    <property type="term" value="F:hydrolase activity"/>
    <property type="evidence" value="ECO:0007669"/>
    <property type="project" value="UniProtKB-KW"/>
</dbReference>
<evidence type="ECO:0000256" key="1">
    <source>
        <dbReference type="ARBA" id="ARBA00022722"/>
    </source>
</evidence>
<evidence type="ECO:0000256" key="7">
    <source>
        <dbReference type="SAM" id="MobiDB-lite"/>
    </source>
</evidence>
<dbReference type="FunFam" id="3.20.20.150:FF:000012">
    <property type="entry name" value="Related to UV-endonuclease UVE-1"/>
    <property type="match status" value="1"/>
</dbReference>
<dbReference type="NCBIfam" id="TIGR00629">
    <property type="entry name" value="uvde"/>
    <property type="match status" value="1"/>
</dbReference>
<dbReference type="GO" id="GO:0005739">
    <property type="term" value="C:mitochondrion"/>
    <property type="evidence" value="ECO:0007669"/>
    <property type="project" value="TreeGrafter"/>
</dbReference>
<name>A0A438NHB7_EXOME</name>
<dbReference type="OrthoDB" id="541883at2759"/>
<feature type="compositionally biased region" description="Acidic residues" evidence="7">
    <location>
        <begin position="641"/>
        <end position="662"/>
    </location>
</feature>
<keyword evidence="3" id="KW-0227">DNA damage</keyword>
<evidence type="ECO:0000256" key="3">
    <source>
        <dbReference type="ARBA" id="ARBA00022763"/>
    </source>
</evidence>
<dbReference type="AlphaFoldDB" id="A0A438NHB7"/>
<evidence type="ECO:0000313" key="8">
    <source>
        <dbReference type="EMBL" id="RVX75118.1"/>
    </source>
</evidence>
<dbReference type="GO" id="GO:0005634">
    <property type="term" value="C:nucleus"/>
    <property type="evidence" value="ECO:0007669"/>
    <property type="project" value="TreeGrafter"/>
</dbReference>
<dbReference type="Proteomes" id="UP000288859">
    <property type="component" value="Unassembled WGS sequence"/>
</dbReference>
<dbReference type="GO" id="GO:0043504">
    <property type="term" value="P:mitochondrial DNA repair"/>
    <property type="evidence" value="ECO:0007669"/>
    <property type="project" value="TreeGrafter"/>
</dbReference>
<dbReference type="EMBL" id="NAJM01000003">
    <property type="protein sequence ID" value="RVX75118.1"/>
    <property type="molecule type" value="Genomic_DNA"/>
</dbReference>
<keyword evidence="5" id="KW-0378">Hydrolase</keyword>
<dbReference type="InterPro" id="IPR004601">
    <property type="entry name" value="UvdE"/>
</dbReference>
<accession>A0A438NHB7</accession>
<comment type="caution">
    <text evidence="8">The sequence shown here is derived from an EMBL/GenBank/DDBJ whole genome shotgun (WGS) entry which is preliminary data.</text>
</comment>
<protein>
    <submittedName>
        <fullName evidence="8">UV-damage endonuclease</fullName>
    </submittedName>
</protein>
<dbReference type="PANTHER" id="PTHR31290">
    <property type="entry name" value="UV-DAMAGE ENDONUCLEASE"/>
    <property type="match status" value="1"/>
</dbReference>
<feature type="compositionally biased region" description="Basic residues" evidence="7">
    <location>
        <begin position="476"/>
        <end position="487"/>
    </location>
</feature>
<dbReference type="GO" id="GO:0004519">
    <property type="term" value="F:endonuclease activity"/>
    <property type="evidence" value="ECO:0007669"/>
    <property type="project" value="UniProtKB-KW"/>
</dbReference>
<feature type="region of interest" description="Disordered" evidence="7">
    <location>
        <begin position="1"/>
        <end position="132"/>
    </location>
</feature>
<feature type="compositionally biased region" description="Basic and acidic residues" evidence="7">
    <location>
        <begin position="161"/>
        <end position="171"/>
    </location>
</feature>
<proteinExistence type="predicted"/>
<evidence type="ECO:0000256" key="6">
    <source>
        <dbReference type="ARBA" id="ARBA00023204"/>
    </source>
</evidence>
<feature type="compositionally biased region" description="Low complexity" evidence="7">
    <location>
        <begin position="84"/>
        <end position="94"/>
    </location>
</feature>
<keyword evidence="1" id="KW-0540">Nuclease</keyword>
<feature type="region of interest" description="Disordered" evidence="7">
    <location>
        <begin position="397"/>
        <end position="423"/>
    </location>
</feature>
<dbReference type="Pfam" id="PF03851">
    <property type="entry name" value="UvdE"/>
    <property type="match status" value="1"/>
</dbReference>
<feature type="compositionally biased region" description="Basic and acidic residues" evidence="7">
    <location>
        <begin position="541"/>
        <end position="567"/>
    </location>
</feature>
<feature type="region of interest" description="Disordered" evidence="7">
    <location>
        <begin position="155"/>
        <end position="174"/>
    </location>
</feature>
<dbReference type="SUPFAM" id="SSF51658">
    <property type="entry name" value="Xylose isomerase-like"/>
    <property type="match status" value="1"/>
</dbReference>
<dbReference type="GO" id="GO:0006289">
    <property type="term" value="P:nucleotide-excision repair"/>
    <property type="evidence" value="ECO:0007669"/>
    <property type="project" value="InterPro"/>
</dbReference>
<gene>
    <name evidence="8" type="ORF">B0A52_01395</name>
</gene>
<feature type="region of interest" description="Disordered" evidence="7">
    <location>
        <begin position="464"/>
        <end position="702"/>
    </location>
</feature>
<feature type="compositionally biased region" description="Acidic residues" evidence="7">
    <location>
        <begin position="104"/>
        <end position="117"/>
    </location>
</feature>
<organism evidence="8 9">
    <name type="scientific">Exophiala mesophila</name>
    <name type="common">Black yeast-like fungus</name>
    <dbReference type="NCBI Taxonomy" id="212818"/>
    <lineage>
        <taxon>Eukaryota</taxon>
        <taxon>Fungi</taxon>
        <taxon>Dikarya</taxon>
        <taxon>Ascomycota</taxon>
        <taxon>Pezizomycotina</taxon>
        <taxon>Eurotiomycetes</taxon>
        <taxon>Chaetothyriomycetidae</taxon>
        <taxon>Chaetothyriales</taxon>
        <taxon>Herpotrichiellaceae</taxon>
        <taxon>Exophiala</taxon>
    </lineage>
</organism>
<evidence type="ECO:0000256" key="4">
    <source>
        <dbReference type="ARBA" id="ARBA00022769"/>
    </source>
</evidence>
<dbReference type="GO" id="GO:0009411">
    <property type="term" value="P:response to UV"/>
    <property type="evidence" value="ECO:0007669"/>
    <property type="project" value="InterPro"/>
</dbReference>
<evidence type="ECO:0000256" key="2">
    <source>
        <dbReference type="ARBA" id="ARBA00022759"/>
    </source>
</evidence>
<dbReference type="Gene3D" id="3.20.20.150">
    <property type="entry name" value="Divalent-metal-dependent TIM barrel enzymes"/>
    <property type="match status" value="1"/>
</dbReference>
<dbReference type="InterPro" id="IPR036237">
    <property type="entry name" value="Xyl_isomerase-like_sf"/>
</dbReference>
<keyword evidence="6" id="KW-0234">DNA repair</keyword>
<keyword evidence="2 8" id="KW-0255">Endonuclease</keyword>
<reference evidence="8 9" key="1">
    <citation type="submission" date="2017-03" db="EMBL/GenBank/DDBJ databases">
        <title>Genomes of endolithic fungi from Antarctica.</title>
        <authorList>
            <person name="Coleine C."/>
            <person name="Masonjones S."/>
            <person name="Stajich J.E."/>
        </authorList>
    </citation>
    <scope>NUCLEOTIDE SEQUENCE [LARGE SCALE GENOMIC DNA]</scope>
    <source>
        <strain evidence="8 9">CCFEE 6314</strain>
    </source>
</reference>
<sequence>MAKRKRPEVNAAASAAQIDTNPNTNDKIEDGQSALRASPDAEQLELQRPRGGKRGRKSNSVNPVEGRVEADESVPAEDGKAKPQKSLSPKPQKPNNDKLNREDPEAEDGADGEEANPEELKEAFSRPPPVNSSYLPLPWKGRLGYACLNTYLRTANPPPEHATKNRPDKAQPADVARGQAYVEALGVANARDIVKMLRWNDKYGIKFLRLSSEMFPFASHDVYGYKLAPFASEVLKEAGRVAGELGHRLTTHPGQFTQLGSPRKEVITASIRDLEYHCELLDLLKLPEQQNRDAVMILHMGGVFGDKSATIARFKENYLALPQGVKNRLVLENDDVCYSVHDLLPVCEDLNIPFVLDFHHHNIIFDQDKIREGTLDIMELFPRIKATWDRKKITPKMHYSEPTPSAITGRQRRKHNPRVATLPPCAPDMDLMIEAKDKEQAVFELMRTFKLPGFDTFSDILPHIRNDENKPWKPPAKAKKTASKKKNKSTDAEDEIKIEENEPQPPPIIPDDEVAMGGPEGRVYWPPGMEEWLRPKKREVKPRDPMKAKSTAERAAAKRAEKAEWQARQEATNNETDISLGASSQASPAQIQNRPALDMAATKSVYQVAKDGGPKRKPARAPKSMGRKTAVLTPSASSDAEMGEEEVDEDEDLSMPDLTDAEPMEKTTKRPGKRRPLASRASSGRLAKKQVVNYADADDDDE</sequence>